<dbReference type="InterPro" id="IPR036890">
    <property type="entry name" value="HATPase_C_sf"/>
</dbReference>
<comment type="catalytic activity">
    <reaction evidence="1">
        <text>ATP + protein L-histidine = ADP + protein N-phospho-L-histidine.</text>
        <dbReference type="EC" id="2.7.13.3"/>
    </reaction>
</comment>
<reference evidence="7 8" key="1">
    <citation type="journal article" date="2019" name="Int. J. Syst. Evol. Microbiol.">
        <title>The Global Catalogue of Microorganisms (GCM) 10K type strain sequencing project: providing services to taxonomists for standard genome sequencing and annotation.</title>
        <authorList>
            <consortium name="The Broad Institute Genomics Platform"/>
            <consortium name="The Broad Institute Genome Sequencing Center for Infectious Disease"/>
            <person name="Wu L."/>
            <person name="Ma J."/>
        </authorList>
    </citation>
    <scope>NUCLEOTIDE SEQUENCE [LARGE SCALE GENOMIC DNA]</scope>
    <source>
        <strain evidence="7 8">JCM 11117</strain>
    </source>
</reference>
<keyword evidence="8" id="KW-1185">Reference proteome</keyword>
<dbReference type="EC" id="2.7.13.3" evidence="2"/>
<keyword evidence="3" id="KW-0418">Kinase</keyword>
<keyword evidence="3" id="KW-0808">Transferase</keyword>
<keyword evidence="7" id="KW-0547">Nucleotide-binding</keyword>
<dbReference type="InterPro" id="IPR003594">
    <property type="entry name" value="HATPase_dom"/>
</dbReference>
<keyword evidence="7" id="KW-0067">ATP-binding</keyword>
<dbReference type="EMBL" id="BAAAHP010000170">
    <property type="protein sequence ID" value="GAA0896342.1"/>
    <property type="molecule type" value="Genomic_DNA"/>
</dbReference>
<dbReference type="SMART" id="SM00100">
    <property type="entry name" value="cNMP"/>
    <property type="match status" value="1"/>
</dbReference>
<evidence type="ECO:0000313" key="7">
    <source>
        <dbReference type="EMBL" id="GAA0896342.1"/>
    </source>
</evidence>
<dbReference type="InterPro" id="IPR018490">
    <property type="entry name" value="cNMP-bd_dom_sf"/>
</dbReference>
<evidence type="ECO:0000313" key="8">
    <source>
        <dbReference type="Proteomes" id="UP001499967"/>
    </source>
</evidence>
<dbReference type="PROSITE" id="PS50042">
    <property type="entry name" value="CNMP_BINDING_3"/>
    <property type="match status" value="1"/>
</dbReference>
<dbReference type="InterPro" id="IPR018488">
    <property type="entry name" value="cNMP-bd_CS"/>
</dbReference>
<keyword evidence="4" id="KW-0902">Two-component regulatory system</keyword>
<dbReference type="Pfam" id="PF02518">
    <property type="entry name" value="HATPase_c"/>
    <property type="match status" value="1"/>
</dbReference>
<feature type="domain" description="Histidine kinase" evidence="6">
    <location>
        <begin position="357"/>
        <end position="482"/>
    </location>
</feature>
<dbReference type="CDD" id="cd00038">
    <property type="entry name" value="CAP_ED"/>
    <property type="match status" value="1"/>
</dbReference>
<dbReference type="Gene3D" id="3.30.565.10">
    <property type="entry name" value="Histidine kinase-like ATPase, C-terminal domain"/>
    <property type="match status" value="1"/>
</dbReference>
<dbReference type="SMART" id="SM00387">
    <property type="entry name" value="HATPase_c"/>
    <property type="match status" value="1"/>
</dbReference>
<organism evidence="7 8">
    <name type="scientific">Pseudonocardia zijingensis</name>
    <dbReference type="NCBI Taxonomy" id="153376"/>
    <lineage>
        <taxon>Bacteria</taxon>
        <taxon>Bacillati</taxon>
        <taxon>Actinomycetota</taxon>
        <taxon>Actinomycetes</taxon>
        <taxon>Pseudonocardiales</taxon>
        <taxon>Pseudonocardiaceae</taxon>
        <taxon>Pseudonocardia</taxon>
    </lineage>
</organism>
<evidence type="ECO:0000256" key="4">
    <source>
        <dbReference type="ARBA" id="ARBA00023012"/>
    </source>
</evidence>
<dbReference type="SUPFAM" id="SSF51206">
    <property type="entry name" value="cAMP-binding domain-like"/>
    <property type="match status" value="1"/>
</dbReference>
<dbReference type="Gene3D" id="2.60.120.10">
    <property type="entry name" value="Jelly Rolls"/>
    <property type="match status" value="1"/>
</dbReference>
<evidence type="ECO:0000259" key="6">
    <source>
        <dbReference type="PROSITE" id="PS50109"/>
    </source>
</evidence>
<sequence>MSTADQVRLTPDELRTLFLFAELEDHQVAWLAEHGDVVPVPAGEYVVREGEPAQCFYVLLSGTISMSKLVSGDPVETTRTEQRGVYFGATQFYLDNVAEQNYVASVRAITDCSVLALPAPDFARAFAQWFPMAVHLLEGMLMGLRRNNSQVAERERLLALGKLSAGLTHELNNPAAAAGRAADALRDKVAGMRAKLAMIADGKIAGDQLKKLVMAQDEFVKKVRYAPTLSPMEASDREDELGDWLDDHRIDGGWDLAPVFVAGGLGVEDLEAVDAAAGETTLEGAIRWLAYTVETESLLREILDATTRISDLVLAAKQYSQMDRAPHRFIDVHEGLDATLVMFGRKLAPPESNASAGIRIVREYDRTLPLIPAYPAELNQVWTNIIDNAIDAMGGTGTLTVRTGRVDGECVFVEIGDTGPGIPPDVRRRIFEPFFTTKPVGRGTGLGLDVSYRVIVNRHRGDISVTSEPGDTRFRVVLPVTEEASS</sequence>
<comment type="caution">
    <text evidence="7">The sequence shown here is derived from an EMBL/GenBank/DDBJ whole genome shotgun (WGS) entry which is preliminary data.</text>
</comment>
<dbReference type="PROSITE" id="PS00888">
    <property type="entry name" value="CNMP_BINDING_1"/>
    <property type="match status" value="1"/>
</dbReference>
<dbReference type="Proteomes" id="UP001499967">
    <property type="component" value="Unassembled WGS sequence"/>
</dbReference>
<feature type="domain" description="Cyclic nucleotide-binding" evidence="5">
    <location>
        <begin position="19"/>
        <end position="124"/>
    </location>
</feature>
<proteinExistence type="predicted"/>
<evidence type="ECO:0000256" key="3">
    <source>
        <dbReference type="ARBA" id="ARBA00022777"/>
    </source>
</evidence>
<protein>
    <recommendedName>
        <fullName evidence="2">histidine kinase</fullName>
        <ecNumber evidence="2">2.7.13.3</ecNumber>
    </recommendedName>
</protein>
<name>A0ABN1N7J9_9PSEU</name>
<evidence type="ECO:0000256" key="1">
    <source>
        <dbReference type="ARBA" id="ARBA00000085"/>
    </source>
</evidence>
<evidence type="ECO:0000259" key="5">
    <source>
        <dbReference type="PROSITE" id="PS50042"/>
    </source>
</evidence>
<accession>A0ABN1N7J9</accession>
<dbReference type="InterPro" id="IPR005467">
    <property type="entry name" value="His_kinase_dom"/>
</dbReference>
<gene>
    <name evidence="7" type="ORF">GCM10009559_54690</name>
</gene>
<dbReference type="SUPFAM" id="SSF55874">
    <property type="entry name" value="ATPase domain of HSP90 chaperone/DNA topoisomerase II/histidine kinase"/>
    <property type="match status" value="1"/>
</dbReference>
<dbReference type="PANTHER" id="PTHR43065">
    <property type="entry name" value="SENSOR HISTIDINE KINASE"/>
    <property type="match status" value="1"/>
</dbReference>
<dbReference type="PRINTS" id="PR00344">
    <property type="entry name" value="BCTRLSENSOR"/>
</dbReference>
<dbReference type="PROSITE" id="PS50109">
    <property type="entry name" value="HIS_KIN"/>
    <property type="match status" value="1"/>
</dbReference>
<dbReference type="GO" id="GO:0005524">
    <property type="term" value="F:ATP binding"/>
    <property type="evidence" value="ECO:0007669"/>
    <property type="project" value="UniProtKB-KW"/>
</dbReference>
<dbReference type="RefSeq" id="WP_343944473.1">
    <property type="nucleotide sequence ID" value="NZ_BAAAHP010000170.1"/>
</dbReference>
<dbReference type="InterPro" id="IPR004358">
    <property type="entry name" value="Sig_transdc_His_kin-like_C"/>
</dbReference>
<dbReference type="InterPro" id="IPR014710">
    <property type="entry name" value="RmlC-like_jellyroll"/>
</dbReference>
<dbReference type="InterPro" id="IPR000595">
    <property type="entry name" value="cNMP-bd_dom"/>
</dbReference>
<dbReference type="Gene3D" id="1.10.287.130">
    <property type="match status" value="1"/>
</dbReference>
<evidence type="ECO:0000256" key="2">
    <source>
        <dbReference type="ARBA" id="ARBA00012438"/>
    </source>
</evidence>
<dbReference type="Pfam" id="PF00027">
    <property type="entry name" value="cNMP_binding"/>
    <property type="match status" value="1"/>
</dbReference>
<dbReference type="PANTHER" id="PTHR43065:SF48">
    <property type="entry name" value="HISTIDINE KINASE"/>
    <property type="match status" value="1"/>
</dbReference>